<dbReference type="PANTHER" id="PTHR44259:SF37">
    <property type="entry name" value="DUF1618 DOMAIN-CONTAINING PROTEIN"/>
    <property type="match status" value="1"/>
</dbReference>
<dbReference type="AlphaFoldDB" id="A0A9N7NKN0"/>
<reference evidence="2" key="1">
    <citation type="submission" date="2019-12" db="EMBL/GenBank/DDBJ databases">
        <authorList>
            <person name="Scholes J."/>
        </authorList>
    </citation>
    <scope>NUCLEOTIDE SEQUENCE</scope>
</reference>
<dbReference type="Pfam" id="PF03478">
    <property type="entry name" value="Beta-prop_KIB1-4"/>
    <property type="match status" value="1"/>
</dbReference>
<feature type="domain" description="KIB1-4 beta-propeller" evidence="1">
    <location>
        <begin position="30"/>
        <end position="148"/>
    </location>
</feature>
<evidence type="ECO:0000259" key="1">
    <source>
        <dbReference type="Pfam" id="PF03478"/>
    </source>
</evidence>
<dbReference type="OrthoDB" id="1523976at2759"/>
<name>A0A9N7NKN0_STRHE</name>
<dbReference type="Proteomes" id="UP001153555">
    <property type="component" value="Unassembled WGS sequence"/>
</dbReference>
<dbReference type="EMBL" id="CACSLK010027837">
    <property type="protein sequence ID" value="CAA0832673.1"/>
    <property type="molecule type" value="Genomic_DNA"/>
</dbReference>
<organism evidence="2 3">
    <name type="scientific">Striga hermonthica</name>
    <name type="common">Purple witchweed</name>
    <name type="synonym">Buchnera hermonthica</name>
    <dbReference type="NCBI Taxonomy" id="68872"/>
    <lineage>
        <taxon>Eukaryota</taxon>
        <taxon>Viridiplantae</taxon>
        <taxon>Streptophyta</taxon>
        <taxon>Embryophyta</taxon>
        <taxon>Tracheophyta</taxon>
        <taxon>Spermatophyta</taxon>
        <taxon>Magnoliopsida</taxon>
        <taxon>eudicotyledons</taxon>
        <taxon>Gunneridae</taxon>
        <taxon>Pentapetalae</taxon>
        <taxon>asterids</taxon>
        <taxon>lamiids</taxon>
        <taxon>Lamiales</taxon>
        <taxon>Orobanchaceae</taxon>
        <taxon>Buchnereae</taxon>
        <taxon>Striga</taxon>
    </lineage>
</organism>
<evidence type="ECO:0000313" key="3">
    <source>
        <dbReference type="Proteomes" id="UP001153555"/>
    </source>
</evidence>
<protein>
    <recommendedName>
        <fullName evidence="1">KIB1-4 beta-propeller domain-containing protein</fullName>
    </recommendedName>
</protein>
<keyword evidence="3" id="KW-1185">Reference proteome</keyword>
<evidence type="ECO:0000313" key="2">
    <source>
        <dbReference type="EMBL" id="CAA0832673.1"/>
    </source>
</evidence>
<accession>A0A9N7NKN0</accession>
<proteinExistence type="predicted"/>
<dbReference type="PANTHER" id="PTHR44259">
    <property type="entry name" value="OS07G0183000 PROTEIN-RELATED"/>
    <property type="match status" value="1"/>
</dbReference>
<dbReference type="InterPro" id="IPR005174">
    <property type="entry name" value="KIB1-4_b-propeller"/>
</dbReference>
<comment type="caution">
    <text evidence="2">The sequence shown here is derived from an EMBL/GenBank/DDBJ whole genome shotgun (WGS) entry which is preliminary data.</text>
</comment>
<gene>
    <name evidence="2" type="ORF">SHERM_27947</name>
</gene>
<dbReference type="InterPro" id="IPR050942">
    <property type="entry name" value="F-box_BR-signaling"/>
</dbReference>
<sequence length="184" mass="21064">MMALSFTTTGRLPEAMRQKFLVVADQMNQLFLLDRYVCLRMGPDGTYRPHIYFGKYKGWDDKFPHQTFAFHVFKVDYISVEGTQPKLVETSVEGSLDGMAMFVGKNHSFAISTPMNHGLKNDCIYFTDTNRHQPPAGSMYGGHDIGIYHCATRTFSDCFYPRDTNKIKKIVPAPMWFTPNESTH</sequence>